<dbReference type="PANTHER" id="PTHR48051">
    <property type="match status" value="1"/>
</dbReference>
<dbReference type="GO" id="GO:0005737">
    <property type="term" value="C:cytoplasm"/>
    <property type="evidence" value="ECO:0007669"/>
    <property type="project" value="TreeGrafter"/>
</dbReference>
<name>A0A1T4YIS0_9BACT</name>
<dbReference type="InterPro" id="IPR050216">
    <property type="entry name" value="LRR_domain-containing"/>
</dbReference>
<dbReference type="InterPro" id="IPR027417">
    <property type="entry name" value="P-loop_NTPase"/>
</dbReference>
<evidence type="ECO:0000256" key="2">
    <source>
        <dbReference type="ARBA" id="ARBA00022737"/>
    </source>
</evidence>
<dbReference type="Pfam" id="PF16095">
    <property type="entry name" value="COR-A"/>
    <property type="match status" value="1"/>
</dbReference>
<dbReference type="InterPro" id="IPR032171">
    <property type="entry name" value="COR-A"/>
</dbReference>
<proteinExistence type="predicted"/>
<dbReference type="GO" id="GO:0016301">
    <property type="term" value="F:kinase activity"/>
    <property type="evidence" value="ECO:0007669"/>
    <property type="project" value="UniProtKB-KW"/>
</dbReference>
<keyword evidence="5" id="KW-1185">Reference proteome</keyword>
<keyword evidence="1" id="KW-0433">Leucine-rich repeat</keyword>
<dbReference type="Gene3D" id="3.40.50.300">
    <property type="entry name" value="P-loop containing nucleotide triphosphate hydrolases"/>
    <property type="match status" value="1"/>
</dbReference>
<sequence>MSIPNLTEAQKRIHFCHRKRRNHLNLAELGLRTADLDAVPEFAQLTQLEFLDLTGNELTELPRGLSRFTQLRWLGLNFNRLASVGGVEWLHRLERLYLRDNRVISLPFAIGLLDRLVELDLTANPLGELPLSMGLLDALEHVALEDSQLIPDQRSAWKQKAWPSLKKHLRMTDSAITREMLAQHRERHACDGLEAAPTITFYAAKLILIGDKGHGKTCLQKALRGLQVTEKVGKDGDTFSESTEGMNRSLLRLDKNGRVLAQLDADAHVEPGRDGLDFHIWDMGGQHDYRHMHQMLFSPQAIYLAVMIPRGKDDADRGLHRWLELVQRRTQGNARVLVICTRGRQDASLKLEDLQREFPQLTFHGLHVVDSVKGTGIPKLRRELAGIVSDKKGPYAQRWQPGWAGVFQALQGHAEQYLSCDEVRGICDKHGIRDGDAQEIFIRTGHLIGTWLWREDTPAGKGVVVLKPEWLNRAVARVLDDEPARKAHGVIRLDHLKKLWLAKARDGAQPFPAETHNMLLQLMEINELAYRPKRPGQKHGEGDLLLMTQMVQELPPTRLDEVWPVETPQNYRESRRTILFADQSGSLQPGEVPELIYLLIFRLRSLSLGHTNPDEAIHWQHGLVVSDKNHSMARIELKERELHIKLRYLRNDSLFDLIDHQIGADTDECWNGLKKTRYLSCSTACRQPRHDMMNGQGRISEDACHENLKEGFPAVNCASCNKPVKLEALFAECATQQVTLLDSRITTLIEQMAEGGTDWQRTVSGKLDHIAEVVTTIRDEARAHAKDWMNAFSNREDDRPRLFSILPVEKEWWKTGLMETEVDITIWCEWSLAPVPFFGEKYGKDGRGTLRVKVGREWVKHAKRAMQFTKFALLAWKTGGLAAGEYVLPAEWKPKVDEWSKTQADFEKALQDDTNKELRAYLKQADEADVEAGIFSKLGVAGYGLPKEQDAKFIHTMRELFVKHDSEWGGLKPVLEESRWYRVHPKWQQFGRKV</sequence>
<dbReference type="Gene3D" id="1.10.10.2200">
    <property type="match status" value="1"/>
</dbReference>
<dbReference type="Proteomes" id="UP000190774">
    <property type="component" value="Unassembled WGS sequence"/>
</dbReference>
<dbReference type="Pfam" id="PF08477">
    <property type="entry name" value="Roc"/>
    <property type="match status" value="1"/>
</dbReference>
<dbReference type="AlphaFoldDB" id="A0A1T4YIS0"/>
<dbReference type="Gene3D" id="3.80.10.10">
    <property type="entry name" value="Ribonuclease Inhibitor"/>
    <property type="match status" value="1"/>
</dbReference>
<dbReference type="SUPFAM" id="SSF52058">
    <property type="entry name" value="L domain-like"/>
    <property type="match status" value="1"/>
</dbReference>
<dbReference type="SMART" id="SM00369">
    <property type="entry name" value="LRR_TYP"/>
    <property type="match status" value="3"/>
</dbReference>
<dbReference type="InterPro" id="IPR036388">
    <property type="entry name" value="WH-like_DNA-bd_sf"/>
</dbReference>
<gene>
    <name evidence="4" type="ORF">SAMN02745166_03321</name>
</gene>
<dbReference type="EMBL" id="FUYE01000011">
    <property type="protein sequence ID" value="SKB01155.1"/>
    <property type="molecule type" value="Genomic_DNA"/>
</dbReference>
<evidence type="ECO:0000256" key="1">
    <source>
        <dbReference type="ARBA" id="ARBA00022614"/>
    </source>
</evidence>
<dbReference type="OrthoDB" id="193386at2"/>
<evidence type="ECO:0000259" key="3">
    <source>
        <dbReference type="Pfam" id="PF16095"/>
    </source>
</evidence>
<keyword evidence="4" id="KW-0808">Transferase</keyword>
<dbReference type="STRING" id="48467.SAMN02745166_03321"/>
<evidence type="ECO:0000313" key="4">
    <source>
        <dbReference type="EMBL" id="SKB01155.1"/>
    </source>
</evidence>
<dbReference type="InterPro" id="IPR003591">
    <property type="entry name" value="Leu-rich_rpt_typical-subtyp"/>
</dbReference>
<feature type="domain" description="COR" evidence="3">
    <location>
        <begin position="403"/>
        <end position="533"/>
    </location>
</feature>
<protein>
    <submittedName>
        <fullName evidence="4">Ras of Complex, Roc, domain of DAPkinase</fullName>
    </submittedName>
</protein>
<evidence type="ECO:0000313" key="5">
    <source>
        <dbReference type="Proteomes" id="UP000190774"/>
    </source>
</evidence>
<dbReference type="RefSeq" id="WP_078814504.1">
    <property type="nucleotide sequence ID" value="NZ_FUYE01000011.1"/>
</dbReference>
<keyword evidence="2" id="KW-0677">Repeat</keyword>
<dbReference type="SUPFAM" id="SSF52540">
    <property type="entry name" value="P-loop containing nucleoside triphosphate hydrolases"/>
    <property type="match status" value="1"/>
</dbReference>
<dbReference type="PANTHER" id="PTHR48051:SF1">
    <property type="entry name" value="RAS SUPPRESSOR PROTEIN 1"/>
    <property type="match status" value="1"/>
</dbReference>
<dbReference type="InterPro" id="IPR032675">
    <property type="entry name" value="LRR_dom_sf"/>
</dbReference>
<keyword evidence="4" id="KW-0418">Kinase</keyword>
<accession>A0A1T4YIS0</accession>
<reference evidence="5" key="1">
    <citation type="submission" date="2017-02" db="EMBL/GenBank/DDBJ databases">
        <authorList>
            <person name="Varghese N."/>
            <person name="Submissions S."/>
        </authorList>
    </citation>
    <scope>NUCLEOTIDE SEQUENCE [LARGE SCALE GENOMIC DNA]</scope>
    <source>
        <strain evidence="5">ATCC 700200</strain>
    </source>
</reference>
<organism evidence="4 5">
    <name type="scientific">Prosthecobacter debontii</name>
    <dbReference type="NCBI Taxonomy" id="48467"/>
    <lineage>
        <taxon>Bacteria</taxon>
        <taxon>Pseudomonadati</taxon>
        <taxon>Verrucomicrobiota</taxon>
        <taxon>Verrucomicrobiia</taxon>
        <taxon>Verrucomicrobiales</taxon>
        <taxon>Verrucomicrobiaceae</taxon>
        <taxon>Prosthecobacter</taxon>
    </lineage>
</organism>
<dbReference type="Gene3D" id="1.10.10.10">
    <property type="entry name" value="Winged helix-like DNA-binding domain superfamily/Winged helix DNA-binding domain"/>
    <property type="match status" value="1"/>
</dbReference>